<keyword evidence="1" id="KW-0732">Signal</keyword>
<accession>A0AAU7FZD2</accession>
<dbReference type="AlphaFoldDB" id="A0AAU7FZD2"/>
<dbReference type="InterPro" id="IPR036937">
    <property type="entry name" value="Adhesion_dom_fimbrial_sf"/>
</dbReference>
<reference evidence="3" key="1">
    <citation type="submission" date="2024-05" db="EMBL/GenBank/DDBJ databases">
        <title>Copy number flexibility facilitates heteroresistance to increasing antibiotic pressure and threatens the beta-lactam pipeline.</title>
        <authorList>
            <person name="Choby J.E."/>
            <person name="Weiss D.S."/>
        </authorList>
    </citation>
    <scope>NUCLEOTIDE SEQUENCE</scope>
    <source>
        <strain evidence="3">Mu1197</strain>
    </source>
</reference>
<dbReference type="EMBL" id="CP157375">
    <property type="protein sequence ID" value="XBM31254.1"/>
    <property type="molecule type" value="Genomic_DNA"/>
</dbReference>
<feature type="domain" description="Fimbrial-type adhesion" evidence="2">
    <location>
        <begin position="32"/>
        <end position="190"/>
    </location>
</feature>
<dbReference type="PANTHER" id="PTHR33420:SF33">
    <property type="entry name" value="MINOR FIMBRIAL SUBUNIT"/>
    <property type="match status" value="1"/>
</dbReference>
<dbReference type="InterPro" id="IPR000259">
    <property type="entry name" value="Adhesion_dom_fimbrial"/>
</dbReference>
<dbReference type="RefSeq" id="WP_235403546.1">
    <property type="nucleotide sequence ID" value="NZ_CP157375.1"/>
</dbReference>
<dbReference type="SUPFAM" id="SSF49401">
    <property type="entry name" value="Bacterial adhesins"/>
    <property type="match status" value="1"/>
</dbReference>
<gene>
    <name evidence="3" type="ORF">ABFV38_03840</name>
</gene>
<name>A0AAU7FZD2_9ENTR</name>
<evidence type="ECO:0000313" key="3">
    <source>
        <dbReference type="EMBL" id="XBM31254.1"/>
    </source>
</evidence>
<dbReference type="InterPro" id="IPR050263">
    <property type="entry name" value="Bact_Fimbrial_Adh_Pro"/>
</dbReference>
<dbReference type="PANTHER" id="PTHR33420">
    <property type="entry name" value="FIMBRIAL SUBUNIT ELFA-RELATED"/>
    <property type="match status" value="1"/>
</dbReference>
<dbReference type="GO" id="GO:0009289">
    <property type="term" value="C:pilus"/>
    <property type="evidence" value="ECO:0007669"/>
    <property type="project" value="InterPro"/>
</dbReference>
<dbReference type="NCBIfam" id="NF011834">
    <property type="entry name" value="PRK15306.1"/>
    <property type="match status" value="1"/>
</dbReference>
<sequence length="191" mass="19615">MKKTVHATRLGALLALALSSQAMAGSIPLDVTFTATLRETTCDMKIEGGTGNGTNNTIPIGTGGTMQLSDITGGTDAATANFKLKITECPASLSGLKTTISGSQSGYVKTGIVNAAITGPADYLAVSIARASATTAPFEINSTDDSKRLVWTAAEINAKEVPLVARIIETQSGRGTTGAFSATATFNFTYE</sequence>
<proteinExistence type="predicted"/>
<dbReference type="InterPro" id="IPR008966">
    <property type="entry name" value="Adhesion_dom_sf"/>
</dbReference>
<protein>
    <submittedName>
        <fullName evidence="3">Fimbrial protein</fullName>
    </submittedName>
</protein>
<feature type="signal peptide" evidence="1">
    <location>
        <begin position="1"/>
        <end position="24"/>
    </location>
</feature>
<organism evidence="3">
    <name type="scientific">Enterobacter cloacae complex sp. Mu1197</name>
    <dbReference type="NCBI Taxonomy" id="3152302"/>
    <lineage>
        <taxon>Bacteria</taxon>
        <taxon>Pseudomonadati</taxon>
        <taxon>Pseudomonadota</taxon>
        <taxon>Gammaproteobacteria</taxon>
        <taxon>Enterobacterales</taxon>
        <taxon>Enterobacteriaceae</taxon>
        <taxon>Enterobacter</taxon>
        <taxon>Enterobacter cloacae complex</taxon>
    </lineage>
</organism>
<evidence type="ECO:0000256" key="1">
    <source>
        <dbReference type="SAM" id="SignalP"/>
    </source>
</evidence>
<evidence type="ECO:0000259" key="2">
    <source>
        <dbReference type="Pfam" id="PF00419"/>
    </source>
</evidence>
<dbReference type="Gene3D" id="2.60.40.1090">
    <property type="entry name" value="Fimbrial-type adhesion domain"/>
    <property type="match status" value="1"/>
</dbReference>
<feature type="chain" id="PRO_5043717087" evidence="1">
    <location>
        <begin position="25"/>
        <end position="191"/>
    </location>
</feature>
<dbReference type="Pfam" id="PF00419">
    <property type="entry name" value="Fimbrial"/>
    <property type="match status" value="1"/>
</dbReference>
<dbReference type="GO" id="GO:0043709">
    <property type="term" value="P:cell adhesion involved in single-species biofilm formation"/>
    <property type="evidence" value="ECO:0007669"/>
    <property type="project" value="TreeGrafter"/>
</dbReference>